<dbReference type="KEGG" id="vg:80535696"/>
<organism evidence="1 2">
    <name type="scientific">Mauternbach virus</name>
    <dbReference type="NCBI Taxonomy" id="2486603"/>
    <lineage>
        <taxon>Viruses</taxon>
        <taxon>Viruses incertae sedis</taxon>
        <taxon>Naldaviricetes</taxon>
        <taxon>Lefavirales</taxon>
        <taxon>Nudiviridae</taxon>
        <taxon>Alphanudivirus</taxon>
        <taxon>Alphanudivirus quartudromelanogasteris</taxon>
    </lineage>
</organism>
<accession>A0A3G3E745</accession>
<dbReference type="EMBL" id="MG969167">
    <property type="protein sequence ID" value="AYP97911.1"/>
    <property type="molecule type" value="Genomic_DNA"/>
</dbReference>
<keyword evidence="2" id="KW-1185">Reference proteome</keyword>
<dbReference type="RefSeq" id="YP_010797718.1">
    <property type="nucleotide sequence ID" value="NC_076232.1"/>
</dbReference>
<dbReference type="Proteomes" id="UP000679071">
    <property type="component" value="Segment"/>
</dbReference>
<evidence type="ECO:0000313" key="2">
    <source>
        <dbReference type="Proteomes" id="UP000679071"/>
    </source>
</evidence>
<dbReference type="GeneID" id="80535696"/>
<evidence type="ECO:0000313" key="1">
    <source>
        <dbReference type="EMBL" id="AYP97911.1"/>
    </source>
</evidence>
<sequence length="537" mass="60318">MIAYEMATLQNQPTTYKMGEKLNSVSNNNNSNTNSNNNAFTNLSNYNVNIPITTNDRKLACDYLTCDVTSMPMYGNAFGLQHASRNIFNLDFSLLNIDLLRDNLNAINNEVTNIITSIKQWLHDRAREFELSVSLGDVDLDTKLYHKLSTIIPKIEQTKKALDAWYSEFLDLNVNLSVSFSDYSTVASRIESTYAASSFISGGLPENVVTIAKQNASKSKAIQRQTTRLLSIDVKIRDQMQQITFKMNELSTGILRYGARKELNLNTVSESFDSLGQKDTPLVRVQKNLSQLINSTRVQYNLNTMPVNLIPSIKNPYTVKLEDAQKNDEYILNRLNGLLNTTLYTSATATNIDAINKYIDEIYKSSPKYNEMKQIYNNIISLNVPHVLIESLAQQATESTDIYLLAYRVNKIIAALMPQDIIYKKRLTEISETINRTIQNQIKRETPPSAQANNQTMDIDVFTTPNENANDTSNPNTTNVNAGLLLNLYGDATDNQENQNQIDETDVDMLFIDLDDVSLNMPALVPNGANGDSDNGL</sequence>
<name>A0A3G3E745_9VIRU</name>
<protein>
    <submittedName>
        <fullName evidence="1">DiNV CH01M ORF69-like protein</fullName>
    </submittedName>
</protein>
<reference evidence="2" key="1">
    <citation type="submission" date="2018-02" db="EMBL/GenBank/DDBJ databases">
        <title>A New Nudivirus from Drosophila melanogaster.</title>
        <authorList>
            <consortium name="DrosEU"/>
            <person name="Obbard D.J."/>
            <person name="Staubach F."/>
            <person name="Betancourt A."/>
        </authorList>
    </citation>
    <scope>NUCLEOTIDE SEQUENCE [LARGE SCALE GENOMIC DNA]</scope>
</reference>
<proteinExistence type="predicted"/>